<keyword evidence="6 10" id="KW-1278">Translocase</keyword>
<evidence type="ECO:0000256" key="8">
    <source>
        <dbReference type="ARBA" id="ARBA00022989"/>
    </source>
</evidence>
<comment type="caution">
    <text evidence="10">Lacks conserved residue(s) required for the propagation of feature annotation.</text>
</comment>
<reference evidence="11" key="1">
    <citation type="submission" date="2022-06" db="EMBL/GenBank/DDBJ databases">
        <title>A novel DMS-producing enzyme.</title>
        <authorList>
            <person name="Zhang Y."/>
        </authorList>
    </citation>
    <scope>NUCLEOTIDE SEQUENCE</scope>
    <source>
        <strain evidence="11">RT37</strain>
    </source>
</reference>
<comment type="similarity">
    <text evidence="10">Belongs to the NqrB/RnfD family.</text>
</comment>
<dbReference type="InterPro" id="IPR004338">
    <property type="entry name" value="NqrB/RnfD"/>
</dbReference>
<keyword evidence="10" id="KW-1003">Cell membrane</keyword>
<dbReference type="AlphaFoldDB" id="A0AAU7KC20"/>
<feature type="transmembrane region" description="Helical" evidence="10">
    <location>
        <begin position="39"/>
        <end position="59"/>
    </location>
</feature>
<keyword evidence="1 10" id="KW-0813">Transport</keyword>
<dbReference type="InterPro" id="IPR011303">
    <property type="entry name" value="RnfD_bac"/>
</dbReference>
<dbReference type="Pfam" id="PF03116">
    <property type="entry name" value="NQR2_RnfD_RnfE"/>
    <property type="match status" value="1"/>
</dbReference>
<feature type="modified residue" description="FMN phosphoryl threonine" evidence="10">
    <location>
        <position position="181"/>
    </location>
</feature>
<dbReference type="GO" id="GO:0005886">
    <property type="term" value="C:plasma membrane"/>
    <property type="evidence" value="ECO:0007669"/>
    <property type="project" value="UniProtKB-SubCell"/>
</dbReference>
<keyword evidence="8 10" id="KW-1133">Transmembrane helix</keyword>
<accession>A0AAU7KC20</accession>
<evidence type="ECO:0000256" key="3">
    <source>
        <dbReference type="ARBA" id="ARBA00022630"/>
    </source>
</evidence>
<evidence type="ECO:0000256" key="6">
    <source>
        <dbReference type="ARBA" id="ARBA00022967"/>
    </source>
</evidence>
<keyword evidence="4 10" id="KW-0288">FMN</keyword>
<dbReference type="GO" id="GO:0022900">
    <property type="term" value="P:electron transport chain"/>
    <property type="evidence" value="ECO:0007669"/>
    <property type="project" value="UniProtKB-UniRule"/>
</dbReference>
<keyword evidence="2 10" id="KW-0597">Phosphoprotein</keyword>
<sequence>MSHLHRHTSADSARRGHDSATLMRRVTLACLPGLITQSWFFGLGVVTNVITAAACCVLIEAMMLVARRRPVSPTIADGSALLTGVLLGAALPAGTSLWLILIGSLAAVAVAKHLYGGLGQNLFNPAMVGYALLLVSFPTQMSLWPAPSGLFGPDAVEPSTWLARWLGQHPPAALDALSGATPLDAYRHRAADASLAELVAPAALEAWRNVALAWLAGGLYLLYRRLIDWRLPLSMLASMALLAWLFDRLSASGGVGFHLLGGATMFGAFFIVTDPVSAASGRRARLAYGAGIGALTMIIRAYGGYPDAVAFAVLLMNLAAPLLDQLVPDRPSNARATRRHNDDG</sequence>
<protein>
    <recommendedName>
        <fullName evidence="10">Ion-translocating oxidoreductase complex subunit D</fullName>
        <ecNumber evidence="10">7.-.-.-</ecNumber>
    </recommendedName>
    <alternativeName>
        <fullName evidence="10">Rnf electron transport complex subunit D</fullName>
    </alternativeName>
</protein>
<organism evidence="11">
    <name type="scientific">Halomonas sp. RT37</name>
    <dbReference type="NCBI Taxonomy" id="2950872"/>
    <lineage>
        <taxon>Bacteria</taxon>
        <taxon>Pseudomonadati</taxon>
        <taxon>Pseudomonadota</taxon>
        <taxon>Gammaproteobacteria</taxon>
        <taxon>Oceanospirillales</taxon>
        <taxon>Halomonadaceae</taxon>
        <taxon>Halomonas</taxon>
    </lineage>
</organism>
<proteinExistence type="inferred from homology"/>
<keyword evidence="7 10" id="KW-0249">Electron transport</keyword>
<dbReference type="EMBL" id="CP098827">
    <property type="protein sequence ID" value="XBO69091.1"/>
    <property type="molecule type" value="Genomic_DNA"/>
</dbReference>
<feature type="transmembrane region" description="Helical" evidence="10">
    <location>
        <begin position="229"/>
        <end position="246"/>
    </location>
</feature>
<dbReference type="GO" id="GO:0055085">
    <property type="term" value="P:transmembrane transport"/>
    <property type="evidence" value="ECO:0007669"/>
    <property type="project" value="InterPro"/>
</dbReference>
<keyword evidence="10" id="KW-0997">Cell inner membrane</keyword>
<evidence type="ECO:0000256" key="1">
    <source>
        <dbReference type="ARBA" id="ARBA00022448"/>
    </source>
</evidence>
<keyword evidence="5 10" id="KW-0812">Transmembrane</keyword>
<comment type="subunit">
    <text evidence="10">The complex is composed of six subunits: RnfA, RnfB, RnfC, RnfD, RnfE and RnfG.</text>
</comment>
<feature type="transmembrane region" description="Helical" evidence="10">
    <location>
        <begin position="71"/>
        <end position="91"/>
    </location>
</feature>
<evidence type="ECO:0000313" key="11">
    <source>
        <dbReference type="EMBL" id="XBO69091.1"/>
    </source>
</evidence>
<name>A0AAU7KC20_9GAMM</name>
<dbReference type="EC" id="7.-.-.-" evidence="10"/>
<evidence type="ECO:0000256" key="2">
    <source>
        <dbReference type="ARBA" id="ARBA00022553"/>
    </source>
</evidence>
<evidence type="ECO:0000256" key="10">
    <source>
        <dbReference type="HAMAP-Rule" id="MF_00462"/>
    </source>
</evidence>
<evidence type="ECO:0000256" key="9">
    <source>
        <dbReference type="ARBA" id="ARBA00023136"/>
    </source>
</evidence>
<keyword evidence="3 10" id="KW-0285">Flavoprotein</keyword>
<feature type="transmembrane region" description="Helical" evidence="10">
    <location>
        <begin position="284"/>
        <end position="302"/>
    </location>
</feature>
<dbReference type="NCBIfam" id="TIGR01946">
    <property type="entry name" value="rnfD"/>
    <property type="match status" value="1"/>
</dbReference>
<feature type="transmembrane region" description="Helical" evidence="10">
    <location>
        <begin position="252"/>
        <end position="272"/>
    </location>
</feature>
<evidence type="ECO:0000256" key="4">
    <source>
        <dbReference type="ARBA" id="ARBA00022643"/>
    </source>
</evidence>
<gene>
    <name evidence="10" type="primary">rnfD</name>
    <name evidence="11" type="ORF">NFG58_10600</name>
</gene>
<comment type="subcellular location">
    <subcellularLocation>
        <location evidence="10">Cell inner membrane</location>
        <topology evidence="10">Multi-pass membrane protein</topology>
    </subcellularLocation>
</comment>
<comment type="cofactor">
    <cofactor evidence="10">
        <name>FMN</name>
        <dbReference type="ChEBI" id="CHEBI:58210"/>
    </cofactor>
</comment>
<dbReference type="PANTHER" id="PTHR30578:SF0">
    <property type="entry name" value="ION-TRANSLOCATING OXIDOREDUCTASE COMPLEX SUBUNIT D"/>
    <property type="match status" value="1"/>
</dbReference>
<evidence type="ECO:0000256" key="7">
    <source>
        <dbReference type="ARBA" id="ARBA00022982"/>
    </source>
</evidence>
<dbReference type="RefSeq" id="WP_348826437.1">
    <property type="nucleotide sequence ID" value="NZ_CP098827.1"/>
</dbReference>
<keyword evidence="9 10" id="KW-0472">Membrane</keyword>
<evidence type="ECO:0000256" key="5">
    <source>
        <dbReference type="ARBA" id="ARBA00022692"/>
    </source>
</evidence>
<comment type="function">
    <text evidence="10">Part of a membrane-bound complex that couples electron transfer with translocation of ions across the membrane.</text>
</comment>
<dbReference type="HAMAP" id="MF_00462">
    <property type="entry name" value="RsxD_RnfD"/>
    <property type="match status" value="1"/>
</dbReference>
<dbReference type="PANTHER" id="PTHR30578">
    <property type="entry name" value="ELECTRON TRANSPORT COMPLEX PROTEIN RNFD"/>
    <property type="match status" value="1"/>
</dbReference>